<dbReference type="CDD" id="cd07814">
    <property type="entry name" value="SRPBCC_CalC_Aha1-like"/>
    <property type="match status" value="1"/>
</dbReference>
<dbReference type="SUPFAM" id="SSF55961">
    <property type="entry name" value="Bet v1-like"/>
    <property type="match status" value="1"/>
</dbReference>
<comment type="similarity">
    <text evidence="1">Belongs to the AHA1 family.</text>
</comment>
<dbReference type="InterPro" id="IPR023393">
    <property type="entry name" value="START-like_dom_sf"/>
</dbReference>
<dbReference type="InterPro" id="IPR013538">
    <property type="entry name" value="ASHA1/2-like_C"/>
</dbReference>
<dbReference type="EMBL" id="FNAX01000006">
    <property type="protein sequence ID" value="SDF15212.1"/>
    <property type="molecule type" value="Genomic_DNA"/>
</dbReference>
<reference evidence="3 4" key="1">
    <citation type="submission" date="2016-10" db="EMBL/GenBank/DDBJ databases">
        <authorList>
            <person name="de Groot N.N."/>
        </authorList>
    </citation>
    <scope>NUCLEOTIDE SEQUENCE [LARGE SCALE GENOMIC DNA]</scope>
    <source>
        <strain evidence="3 4">CGMCC 4.1859</strain>
    </source>
</reference>
<feature type="domain" description="Activator of Hsp90 ATPase homologue 1/2-like C-terminal" evidence="2">
    <location>
        <begin position="14"/>
        <end position="120"/>
    </location>
</feature>
<dbReference type="OrthoDB" id="9803476at2"/>
<protein>
    <submittedName>
        <fullName evidence="3">Uncharacterized conserved protein YndB, AHSA1/START domain</fullName>
    </submittedName>
</protein>
<evidence type="ECO:0000313" key="3">
    <source>
        <dbReference type="EMBL" id="SDF15212.1"/>
    </source>
</evidence>
<sequence length="160" mass="17374">MSSSIHIVRDYPHAPAKVWRAVTDPDLIPLWTATGAGARPEGFATAVGTEFQFIAKPRPGWSGVVDCVVRESDAPRLLRYSWTDHGGGETTEVTYHVEPHTGGTRFTYDHTGFTGAGGLIMSQVLGRVRRKMLTVGLPAVLDDMDEEGGLRQRSALRPGS</sequence>
<dbReference type="Proteomes" id="UP000198614">
    <property type="component" value="Unassembled WGS sequence"/>
</dbReference>
<dbReference type="Gene3D" id="3.30.530.20">
    <property type="match status" value="1"/>
</dbReference>
<evidence type="ECO:0000256" key="1">
    <source>
        <dbReference type="ARBA" id="ARBA00006817"/>
    </source>
</evidence>
<organism evidence="3 4">
    <name type="scientific">Streptomyces griseoaurantiacus</name>
    <dbReference type="NCBI Taxonomy" id="68213"/>
    <lineage>
        <taxon>Bacteria</taxon>
        <taxon>Bacillati</taxon>
        <taxon>Actinomycetota</taxon>
        <taxon>Actinomycetes</taxon>
        <taxon>Kitasatosporales</taxon>
        <taxon>Streptomycetaceae</taxon>
        <taxon>Streptomyces</taxon>
        <taxon>Streptomyces aurantiacus group</taxon>
    </lineage>
</organism>
<evidence type="ECO:0000259" key="2">
    <source>
        <dbReference type="Pfam" id="PF08327"/>
    </source>
</evidence>
<accession>A0A1G7IR38</accession>
<dbReference type="AlphaFoldDB" id="A0A1G7IR38"/>
<evidence type="ECO:0000313" key="4">
    <source>
        <dbReference type="Proteomes" id="UP000198614"/>
    </source>
</evidence>
<dbReference type="Pfam" id="PF08327">
    <property type="entry name" value="AHSA1"/>
    <property type="match status" value="1"/>
</dbReference>
<name>A0A1G7IR38_9ACTN</name>
<proteinExistence type="inferred from homology"/>
<gene>
    <name evidence="3" type="ORF">SAMN05216260_106140</name>
</gene>